<dbReference type="AlphaFoldDB" id="A0AAV0MAF3"/>
<dbReference type="PROSITE" id="PS00107">
    <property type="entry name" value="PROTEIN_KINASE_ATP"/>
    <property type="match status" value="1"/>
</dbReference>
<evidence type="ECO:0000256" key="1">
    <source>
        <dbReference type="ARBA" id="ARBA00004236"/>
    </source>
</evidence>
<dbReference type="InterPro" id="IPR000719">
    <property type="entry name" value="Prot_kinase_dom"/>
</dbReference>
<organism evidence="10 11">
    <name type="scientific">Linum tenue</name>
    <dbReference type="NCBI Taxonomy" id="586396"/>
    <lineage>
        <taxon>Eukaryota</taxon>
        <taxon>Viridiplantae</taxon>
        <taxon>Streptophyta</taxon>
        <taxon>Embryophyta</taxon>
        <taxon>Tracheophyta</taxon>
        <taxon>Spermatophyta</taxon>
        <taxon>Magnoliopsida</taxon>
        <taxon>eudicotyledons</taxon>
        <taxon>Gunneridae</taxon>
        <taxon>Pentapetalae</taxon>
        <taxon>rosids</taxon>
        <taxon>fabids</taxon>
        <taxon>Malpighiales</taxon>
        <taxon>Linaceae</taxon>
        <taxon>Linum</taxon>
    </lineage>
</organism>
<keyword evidence="4" id="KW-0808">Transferase</keyword>
<evidence type="ECO:0000256" key="7">
    <source>
        <dbReference type="ARBA" id="ARBA00022840"/>
    </source>
</evidence>
<evidence type="ECO:0000256" key="2">
    <source>
        <dbReference type="ARBA" id="ARBA00012513"/>
    </source>
</evidence>
<keyword evidence="5 8" id="KW-0547">Nucleotide-binding</keyword>
<evidence type="ECO:0000256" key="6">
    <source>
        <dbReference type="ARBA" id="ARBA00022777"/>
    </source>
</evidence>
<evidence type="ECO:0000256" key="3">
    <source>
        <dbReference type="ARBA" id="ARBA00022475"/>
    </source>
</evidence>
<keyword evidence="3" id="KW-1003">Cell membrane</keyword>
<comment type="caution">
    <text evidence="10">The sequence shown here is derived from an EMBL/GenBank/DDBJ whole genome shotgun (WGS) entry which is preliminary data.</text>
</comment>
<keyword evidence="3" id="KW-0472">Membrane</keyword>
<comment type="subcellular location">
    <subcellularLocation>
        <location evidence="1">Cell membrane</location>
    </subcellularLocation>
</comment>
<evidence type="ECO:0000313" key="10">
    <source>
        <dbReference type="EMBL" id="CAI0443191.1"/>
    </source>
</evidence>
<proteinExistence type="predicted"/>
<evidence type="ECO:0000256" key="8">
    <source>
        <dbReference type="PROSITE-ProRule" id="PRU10141"/>
    </source>
</evidence>
<dbReference type="Gene3D" id="3.30.200.20">
    <property type="entry name" value="Phosphorylase Kinase, domain 1"/>
    <property type="match status" value="1"/>
</dbReference>
<dbReference type="InterPro" id="IPR017441">
    <property type="entry name" value="Protein_kinase_ATP_BS"/>
</dbReference>
<dbReference type="GO" id="GO:0004674">
    <property type="term" value="F:protein serine/threonine kinase activity"/>
    <property type="evidence" value="ECO:0007669"/>
    <property type="project" value="UniProtKB-EC"/>
</dbReference>
<dbReference type="Pfam" id="PF07714">
    <property type="entry name" value="PK_Tyr_Ser-Thr"/>
    <property type="match status" value="1"/>
</dbReference>
<reference evidence="10" key="1">
    <citation type="submission" date="2022-08" db="EMBL/GenBank/DDBJ databases">
        <authorList>
            <person name="Gutierrez-Valencia J."/>
        </authorList>
    </citation>
    <scope>NUCLEOTIDE SEQUENCE</scope>
</reference>
<dbReference type="InterPro" id="IPR011009">
    <property type="entry name" value="Kinase-like_dom_sf"/>
</dbReference>
<dbReference type="Gene3D" id="1.10.510.10">
    <property type="entry name" value="Transferase(Phosphotransferase) domain 1"/>
    <property type="match status" value="1"/>
</dbReference>
<keyword evidence="11" id="KW-1185">Reference proteome</keyword>
<evidence type="ECO:0000259" key="9">
    <source>
        <dbReference type="PROSITE" id="PS50011"/>
    </source>
</evidence>
<evidence type="ECO:0000256" key="4">
    <source>
        <dbReference type="ARBA" id="ARBA00022679"/>
    </source>
</evidence>
<keyword evidence="7 8" id="KW-0067">ATP-binding</keyword>
<keyword evidence="6" id="KW-0418">Kinase</keyword>
<evidence type="ECO:0000256" key="5">
    <source>
        <dbReference type="ARBA" id="ARBA00022741"/>
    </source>
</evidence>
<dbReference type="GO" id="GO:0005886">
    <property type="term" value="C:plasma membrane"/>
    <property type="evidence" value="ECO:0007669"/>
    <property type="project" value="UniProtKB-SubCell"/>
</dbReference>
<dbReference type="InterPro" id="IPR050823">
    <property type="entry name" value="Plant_Ser_Thr_Prot_Kinase"/>
</dbReference>
<accession>A0AAV0MAF3</accession>
<sequence length="381" mass="43151">MMGFSEWLMNFPSKQRHFSCENSRGTSLGCETYLHFPGVRKEFAVSNSKPSSSAETIPTTPRTEGEILHATNLKRYTFSDLKLATGNFRPDSLLGKGGFGCVFKGSVDENSFTAVRPGTGMPVAVKRLNQESCQSDQELLAEIKYLGLLFHPNLVKMVGYCIEEEHWFLVHEFIPMGSLENHLFRRTSHFQTLSWNLRMKIAVDAAKGLAFLHSSKDEVAFAEFSTSNILLDSSYNAKLSDIGLIMKNPVERMNPWDTRISAPFDGGAPEYIATGLRTSKSDVYRFEVVLLEIISGRRELDRNKQLRERFLVEWARPYLSNKKKIFHVMDVRIQGQYNVKCALKVAALALICLSADPRCRPNMEQVVRSLEQIYHSSSSSR</sequence>
<evidence type="ECO:0000313" key="11">
    <source>
        <dbReference type="Proteomes" id="UP001154282"/>
    </source>
</evidence>
<dbReference type="EC" id="2.7.11.1" evidence="2"/>
<dbReference type="InterPro" id="IPR001245">
    <property type="entry name" value="Ser-Thr/Tyr_kinase_cat_dom"/>
</dbReference>
<dbReference type="PANTHER" id="PTHR45621">
    <property type="entry name" value="OS01G0588500 PROTEIN-RELATED"/>
    <property type="match status" value="1"/>
</dbReference>
<dbReference type="Proteomes" id="UP001154282">
    <property type="component" value="Unassembled WGS sequence"/>
</dbReference>
<gene>
    <name evidence="10" type="ORF">LITE_LOCUS27571</name>
</gene>
<name>A0AAV0MAF3_9ROSI</name>
<dbReference type="GO" id="GO:0005524">
    <property type="term" value="F:ATP binding"/>
    <property type="evidence" value="ECO:0007669"/>
    <property type="project" value="UniProtKB-UniRule"/>
</dbReference>
<dbReference type="PROSITE" id="PS50011">
    <property type="entry name" value="PROTEIN_KINASE_DOM"/>
    <property type="match status" value="1"/>
</dbReference>
<protein>
    <recommendedName>
        <fullName evidence="2">non-specific serine/threonine protein kinase</fullName>
        <ecNumber evidence="2">2.7.11.1</ecNumber>
    </recommendedName>
</protein>
<dbReference type="FunFam" id="3.30.200.20:FF:000228">
    <property type="entry name" value="Serine/threonine-protein kinase BIK1"/>
    <property type="match status" value="1"/>
</dbReference>
<feature type="domain" description="Protein kinase" evidence="9">
    <location>
        <begin position="88"/>
        <end position="374"/>
    </location>
</feature>
<dbReference type="EMBL" id="CAMGYJ010000007">
    <property type="protein sequence ID" value="CAI0443191.1"/>
    <property type="molecule type" value="Genomic_DNA"/>
</dbReference>
<dbReference type="SUPFAM" id="SSF56112">
    <property type="entry name" value="Protein kinase-like (PK-like)"/>
    <property type="match status" value="1"/>
</dbReference>
<feature type="binding site" evidence="8">
    <location>
        <position position="126"/>
    </location>
    <ligand>
        <name>ATP</name>
        <dbReference type="ChEBI" id="CHEBI:30616"/>
    </ligand>
</feature>